<proteinExistence type="predicted"/>
<evidence type="ECO:0000256" key="1">
    <source>
        <dbReference type="SAM" id="MobiDB-lite"/>
    </source>
</evidence>
<evidence type="ECO:0000313" key="4">
    <source>
        <dbReference type="Proteomes" id="UP001208570"/>
    </source>
</evidence>
<comment type="caution">
    <text evidence="3">The sequence shown here is derived from an EMBL/GenBank/DDBJ whole genome shotgun (WGS) entry which is preliminary data.</text>
</comment>
<sequence length="570" mass="66493">MARLMVMLLVWNTAAVMVIGKNIHKVIGHNISEAQVYYRILEKLSITQQFDVDEMVRAAGSSGIKKMKMRSQGTKPFYSTSFADRVSVAGLSDHSHVLRELGSDQIAVVLNGVEFRTSENDYQAQKRAHRKRGRGKTEDVTLPPVPRQVTRSHSVNGQIIELRKWFSAWKKQNRKIRDYRKYFKPLFCYLEGAWTKSKQTDRIKAPFRSKFRSIDASSWGNLADMVRFIDYSGWDAIDYPYEPTHLLKRSRDHKAYVAQWSYGIFCHPIEGDLPLKHLQLVDDLKTRMINGHKTIYAYANSPAARFRFKSQSYLDFLMSHIPGRDGYGRTIRDKPFKQNLYLGNSRWVRLNNANYHRWYRMGSKQGRNIYHRSSSDSNVFMARTTDPSIVEIETQRCLDTSKPNVKNHCEKVKQRWTYAIPLEIVYMTPLQKWNPYNIKYYTGRYFKAPANTITKSINGRLNGRNPKKAFNGVNNVNYYLTPSAFFKKHRFVYVRDRKRKIKRVVASGFYTILPNIPGVGNVRTRFPIIPVHDEDSAVWREINALKEIVINPRKFHSMYYNLNGGLCHLK</sequence>
<dbReference type="Proteomes" id="UP001208570">
    <property type="component" value="Unassembled WGS sequence"/>
</dbReference>
<feature type="signal peptide" evidence="2">
    <location>
        <begin position="1"/>
        <end position="20"/>
    </location>
</feature>
<name>A0AAD9KG03_9ANNE</name>
<evidence type="ECO:0000256" key="2">
    <source>
        <dbReference type="SAM" id="SignalP"/>
    </source>
</evidence>
<keyword evidence="2" id="KW-0732">Signal</keyword>
<dbReference type="EMBL" id="JAODUP010000003">
    <property type="protein sequence ID" value="KAK2170405.1"/>
    <property type="molecule type" value="Genomic_DNA"/>
</dbReference>
<gene>
    <name evidence="3" type="ORF">LSH36_3g24014</name>
</gene>
<reference evidence="3" key="1">
    <citation type="journal article" date="2023" name="Mol. Biol. Evol.">
        <title>Third-Generation Sequencing Reveals the Adaptive Role of the Epigenome in Three Deep-Sea Polychaetes.</title>
        <authorList>
            <person name="Perez M."/>
            <person name="Aroh O."/>
            <person name="Sun Y."/>
            <person name="Lan Y."/>
            <person name="Juniper S.K."/>
            <person name="Young C.R."/>
            <person name="Angers B."/>
            <person name="Qian P.Y."/>
        </authorList>
    </citation>
    <scope>NUCLEOTIDE SEQUENCE</scope>
    <source>
        <strain evidence="3">P08H-3</strain>
    </source>
</reference>
<feature type="region of interest" description="Disordered" evidence="1">
    <location>
        <begin position="121"/>
        <end position="140"/>
    </location>
</feature>
<dbReference type="AlphaFoldDB" id="A0AAD9KG03"/>
<evidence type="ECO:0000313" key="3">
    <source>
        <dbReference type="EMBL" id="KAK2170405.1"/>
    </source>
</evidence>
<feature type="chain" id="PRO_5041937311" evidence="2">
    <location>
        <begin position="21"/>
        <end position="570"/>
    </location>
</feature>
<organism evidence="3 4">
    <name type="scientific">Paralvinella palmiformis</name>
    <dbReference type="NCBI Taxonomy" id="53620"/>
    <lineage>
        <taxon>Eukaryota</taxon>
        <taxon>Metazoa</taxon>
        <taxon>Spiralia</taxon>
        <taxon>Lophotrochozoa</taxon>
        <taxon>Annelida</taxon>
        <taxon>Polychaeta</taxon>
        <taxon>Sedentaria</taxon>
        <taxon>Canalipalpata</taxon>
        <taxon>Terebellida</taxon>
        <taxon>Terebelliformia</taxon>
        <taxon>Alvinellidae</taxon>
        <taxon>Paralvinella</taxon>
    </lineage>
</organism>
<protein>
    <submittedName>
        <fullName evidence="3">Uncharacterized protein</fullName>
    </submittedName>
</protein>
<accession>A0AAD9KG03</accession>
<keyword evidence="4" id="KW-1185">Reference proteome</keyword>